<dbReference type="AlphaFoldDB" id="A0A146G791"/>
<feature type="signal peptide" evidence="1">
    <location>
        <begin position="1"/>
        <end position="19"/>
    </location>
</feature>
<comment type="caution">
    <text evidence="2">The sequence shown here is derived from an EMBL/GenBank/DDBJ whole genome shotgun (WGS) entry which is preliminary data.</text>
</comment>
<accession>A0A146G791</accession>
<keyword evidence="3" id="KW-1185">Reference proteome</keyword>
<dbReference type="Proteomes" id="UP000076023">
    <property type="component" value="Unassembled WGS sequence"/>
</dbReference>
<organism evidence="2 3">
    <name type="scientific">Terrimicrobium sacchariphilum</name>
    <dbReference type="NCBI Taxonomy" id="690879"/>
    <lineage>
        <taxon>Bacteria</taxon>
        <taxon>Pseudomonadati</taxon>
        <taxon>Verrucomicrobiota</taxon>
        <taxon>Terrimicrobiia</taxon>
        <taxon>Terrimicrobiales</taxon>
        <taxon>Terrimicrobiaceae</taxon>
        <taxon>Terrimicrobium</taxon>
    </lineage>
</organism>
<gene>
    <name evidence="2" type="ORF">TSACC_22002</name>
</gene>
<dbReference type="RefSeq" id="WP_075079306.1">
    <property type="nucleotide sequence ID" value="NZ_BDCO01000002.1"/>
</dbReference>
<name>A0A146G791_TERSA</name>
<dbReference type="OrthoDB" id="179504at2"/>
<evidence type="ECO:0000256" key="1">
    <source>
        <dbReference type="SAM" id="SignalP"/>
    </source>
</evidence>
<dbReference type="EMBL" id="BDCO01000002">
    <property type="protein sequence ID" value="GAT33585.1"/>
    <property type="molecule type" value="Genomic_DNA"/>
</dbReference>
<proteinExistence type="predicted"/>
<feature type="chain" id="PRO_5007524509" evidence="1">
    <location>
        <begin position="20"/>
        <end position="420"/>
    </location>
</feature>
<evidence type="ECO:0000313" key="2">
    <source>
        <dbReference type="EMBL" id="GAT33585.1"/>
    </source>
</evidence>
<protein>
    <submittedName>
        <fullName evidence="2">Uncharacterized protein</fullName>
    </submittedName>
</protein>
<sequence length="420" mass="44977">MRKSFVSFGLILLSVPAFAQTPAAAPLPPYEVPPVLDARVILRPEFDRGYNFAVQPPVPTSRGLNHFTIDTADSGVNLAEGNTALIQRIAEIQAIAKLREVSRSESYKQALQRAAKSPLALAQNLIEHPVGTVGDLGKGLWNTVNGVGQAVKEAGQGRKQSKYEDSTLEGAIGFSKAKRQIALSLGVDPYSTNPELQKELKSIAWAAYAGQMTLTGALMPVGGAVGLTLRSVNTGSQTYAALRDLSPADLRLRNLKILLAMGIDRAHANAFLNNPALSPMHQTVIVDSLAQLRGAKGRAIYVKLATAAANETEAIRYTRQAQLLAAINRSQPISAVFNYRRAPLAMNQHGALIIPLEWDYAAWTKESAGFLDVVKSGHIAGHQFSSVQLYLTGVASPTLKSVLAANHIALAEKSLPGPLR</sequence>
<keyword evidence="1" id="KW-0732">Signal</keyword>
<reference evidence="3" key="1">
    <citation type="journal article" date="2017" name="Genome Announc.">
        <title>Draft Genome Sequence of Terrimicrobium sacchariphilum NM-5T, a Facultative Anaerobic Soil Bacterium of the Class Spartobacteria.</title>
        <authorList>
            <person name="Qiu Y.L."/>
            <person name="Tourlousse D.M."/>
            <person name="Matsuura N."/>
            <person name="Ohashi A."/>
            <person name="Sekiguchi Y."/>
        </authorList>
    </citation>
    <scope>NUCLEOTIDE SEQUENCE [LARGE SCALE GENOMIC DNA]</scope>
    <source>
        <strain evidence="3">NM-5</strain>
    </source>
</reference>
<evidence type="ECO:0000313" key="3">
    <source>
        <dbReference type="Proteomes" id="UP000076023"/>
    </source>
</evidence>
<dbReference type="InParanoid" id="A0A146G791"/>